<dbReference type="AlphaFoldDB" id="A0A1B7XH58"/>
<comment type="catalytic activity">
    <reaction evidence="7">
        <text>adenosine + H2O + H(+) = inosine + NH4(+)</text>
        <dbReference type="Rhea" id="RHEA:24408"/>
        <dbReference type="ChEBI" id="CHEBI:15377"/>
        <dbReference type="ChEBI" id="CHEBI:15378"/>
        <dbReference type="ChEBI" id="CHEBI:16335"/>
        <dbReference type="ChEBI" id="CHEBI:17596"/>
        <dbReference type="ChEBI" id="CHEBI:28938"/>
        <dbReference type="EC" id="3.5.4.4"/>
    </reaction>
    <physiologicalReaction direction="left-to-right" evidence="7">
        <dbReference type="Rhea" id="RHEA:24409"/>
    </physiologicalReaction>
</comment>
<keyword evidence="4" id="KW-0479">Metal-binding</keyword>
<dbReference type="InterPro" id="IPR003730">
    <property type="entry name" value="Cu_polyphenol_OxRdtase"/>
</dbReference>
<dbReference type="GO" id="GO:0017061">
    <property type="term" value="F:S-methyl-5-thioadenosine phosphorylase activity"/>
    <property type="evidence" value="ECO:0007669"/>
    <property type="project" value="UniProtKB-EC"/>
</dbReference>
<dbReference type="OrthoDB" id="4279at2"/>
<dbReference type="InterPro" id="IPR011324">
    <property type="entry name" value="Cytotoxic_necrot_fac-like_cat"/>
</dbReference>
<comment type="caution">
    <text evidence="10">The sequence shown here is derived from an EMBL/GenBank/DDBJ whole genome shotgun (WGS) entry which is preliminary data.</text>
</comment>
<evidence type="ECO:0000256" key="1">
    <source>
        <dbReference type="ARBA" id="ARBA00000553"/>
    </source>
</evidence>
<evidence type="ECO:0000256" key="7">
    <source>
        <dbReference type="ARBA" id="ARBA00047989"/>
    </source>
</evidence>
<comment type="catalytic activity">
    <reaction evidence="8">
        <text>adenosine + phosphate = alpha-D-ribose 1-phosphate + adenine</text>
        <dbReference type="Rhea" id="RHEA:27642"/>
        <dbReference type="ChEBI" id="CHEBI:16335"/>
        <dbReference type="ChEBI" id="CHEBI:16708"/>
        <dbReference type="ChEBI" id="CHEBI:43474"/>
        <dbReference type="ChEBI" id="CHEBI:57720"/>
        <dbReference type="EC" id="2.4.2.1"/>
    </reaction>
    <physiologicalReaction direction="left-to-right" evidence="8">
        <dbReference type="Rhea" id="RHEA:27643"/>
    </physiologicalReaction>
</comment>
<dbReference type="EMBL" id="JXMS01000006">
    <property type="protein sequence ID" value="OBQ54854.1"/>
    <property type="molecule type" value="Genomic_DNA"/>
</dbReference>
<evidence type="ECO:0000313" key="11">
    <source>
        <dbReference type="Proteomes" id="UP000091979"/>
    </source>
</evidence>
<dbReference type="RefSeq" id="WP_066853238.1">
    <property type="nucleotide sequence ID" value="NZ_JXMS01000006.1"/>
</dbReference>
<dbReference type="InterPro" id="IPR038371">
    <property type="entry name" value="Cu_polyphenol_OxRdtase_sf"/>
</dbReference>
<dbReference type="Gene3D" id="3.60.140.10">
    <property type="entry name" value="CNF1/YfiH-like putative cysteine hydrolases"/>
    <property type="match status" value="1"/>
</dbReference>
<comment type="catalytic activity">
    <reaction evidence="1">
        <text>inosine + phosphate = alpha-D-ribose 1-phosphate + hypoxanthine</text>
        <dbReference type="Rhea" id="RHEA:27646"/>
        <dbReference type="ChEBI" id="CHEBI:17368"/>
        <dbReference type="ChEBI" id="CHEBI:17596"/>
        <dbReference type="ChEBI" id="CHEBI:43474"/>
        <dbReference type="ChEBI" id="CHEBI:57720"/>
        <dbReference type="EC" id="2.4.2.1"/>
    </reaction>
    <physiologicalReaction direction="left-to-right" evidence="1">
        <dbReference type="Rhea" id="RHEA:27647"/>
    </physiologicalReaction>
</comment>
<dbReference type="SUPFAM" id="SSF64438">
    <property type="entry name" value="CNF1/YfiH-like putative cysteine hydrolases"/>
    <property type="match status" value="1"/>
</dbReference>
<evidence type="ECO:0000256" key="4">
    <source>
        <dbReference type="ARBA" id="ARBA00022723"/>
    </source>
</evidence>
<dbReference type="PANTHER" id="PTHR30616:SF2">
    <property type="entry name" value="PURINE NUCLEOSIDE PHOSPHORYLASE LACC1"/>
    <property type="match status" value="1"/>
</dbReference>
<evidence type="ECO:0000256" key="8">
    <source>
        <dbReference type="ARBA" id="ARBA00048968"/>
    </source>
</evidence>
<protein>
    <submittedName>
        <fullName evidence="10">Multicopper polyphenol oxidase</fullName>
    </submittedName>
</protein>
<keyword evidence="6" id="KW-0862">Zinc</keyword>
<accession>A0A1B7XH58</accession>
<evidence type="ECO:0000313" key="10">
    <source>
        <dbReference type="EMBL" id="OBQ54854.1"/>
    </source>
</evidence>
<name>A0A1B7XH58_9BACT</name>
<evidence type="ECO:0000256" key="6">
    <source>
        <dbReference type="ARBA" id="ARBA00022833"/>
    </source>
</evidence>
<evidence type="ECO:0000256" key="2">
    <source>
        <dbReference type="ARBA" id="ARBA00007353"/>
    </source>
</evidence>
<dbReference type="GO" id="GO:0016787">
    <property type="term" value="F:hydrolase activity"/>
    <property type="evidence" value="ECO:0007669"/>
    <property type="project" value="UniProtKB-KW"/>
</dbReference>
<proteinExistence type="inferred from homology"/>
<keyword evidence="5" id="KW-0378">Hydrolase</keyword>
<gene>
    <name evidence="10" type="ORF">SP90_05050</name>
</gene>
<keyword evidence="11" id="KW-1185">Reference proteome</keyword>
<dbReference type="Pfam" id="PF02578">
    <property type="entry name" value="Cu-oxidase_4"/>
    <property type="match status" value="1"/>
</dbReference>
<keyword evidence="3" id="KW-0808">Transferase</keyword>
<dbReference type="Proteomes" id="UP000091979">
    <property type="component" value="Unassembled WGS sequence"/>
</dbReference>
<reference evidence="10 11" key="1">
    <citation type="submission" date="2015-01" db="EMBL/GenBank/DDBJ databases">
        <title>Desulfovibrio sp. JC271 draft genome sequence.</title>
        <authorList>
            <person name="Shivani Y."/>
            <person name="Subhash Y."/>
            <person name="Sasikala C."/>
            <person name="Ramana C.V."/>
        </authorList>
    </citation>
    <scope>NUCLEOTIDE SEQUENCE [LARGE SCALE GENOMIC DNA]</scope>
    <source>
        <strain evidence="10 11">JC271</strain>
    </source>
</reference>
<evidence type="ECO:0000256" key="5">
    <source>
        <dbReference type="ARBA" id="ARBA00022801"/>
    </source>
</evidence>
<dbReference type="GO" id="GO:0005507">
    <property type="term" value="F:copper ion binding"/>
    <property type="evidence" value="ECO:0007669"/>
    <property type="project" value="TreeGrafter"/>
</dbReference>
<evidence type="ECO:0000256" key="3">
    <source>
        <dbReference type="ARBA" id="ARBA00022679"/>
    </source>
</evidence>
<sequence>MALSGVEFAFPGVPNVRCFFQNRLGGESTGAFMSGNISMDVGDNPKHVVYNRIRLQKELNVQSWCELKQVHGDVVLFDPPETPVGEAAVHEADGSATDKLEKALVIKTADCQPVLLAHKSGKYVAGLHVGWRGNRIAFPVSGVRTFCEQYGIEPADVLAVRGPSLGPAESQFVNFDTEWGVEWAEWFCKETKTMDLWQLTKHQLRLAGIPEKQIFSLDLCTKTLEEEFYSYRRDRVTGRQAAVIWIEPSL</sequence>
<dbReference type="STRING" id="1560234.SP90_05050"/>
<evidence type="ECO:0000256" key="9">
    <source>
        <dbReference type="ARBA" id="ARBA00049893"/>
    </source>
</evidence>
<comment type="catalytic activity">
    <reaction evidence="9">
        <text>S-methyl-5'-thioadenosine + phosphate = 5-(methylsulfanyl)-alpha-D-ribose 1-phosphate + adenine</text>
        <dbReference type="Rhea" id="RHEA:11852"/>
        <dbReference type="ChEBI" id="CHEBI:16708"/>
        <dbReference type="ChEBI" id="CHEBI:17509"/>
        <dbReference type="ChEBI" id="CHEBI:43474"/>
        <dbReference type="ChEBI" id="CHEBI:58533"/>
        <dbReference type="EC" id="2.4.2.28"/>
    </reaction>
    <physiologicalReaction direction="left-to-right" evidence="9">
        <dbReference type="Rhea" id="RHEA:11853"/>
    </physiologicalReaction>
</comment>
<organism evidence="10 11">
    <name type="scientific">Halodesulfovibrio spirochaetisodalis</name>
    <dbReference type="NCBI Taxonomy" id="1560234"/>
    <lineage>
        <taxon>Bacteria</taxon>
        <taxon>Pseudomonadati</taxon>
        <taxon>Thermodesulfobacteriota</taxon>
        <taxon>Desulfovibrionia</taxon>
        <taxon>Desulfovibrionales</taxon>
        <taxon>Desulfovibrionaceae</taxon>
        <taxon>Halodesulfovibrio</taxon>
    </lineage>
</organism>
<dbReference type="CDD" id="cd16833">
    <property type="entry name" value="YfiH"/>
    <property type="match status" value="1"/>
</dbReference>
<dbReference type="PATRIC" id="fig|1560234.3.peg.2972"/>
<dbReference type="PANTHER" id="PTHR30616">
    <property type="entry name" value="UNCHARACTERIZED PROTEIN YFIH"/>
    <property type="match status" value="1"/>
</dbReference>
<comment type="similarity">
    <text evidence="2">Belongs to the purine nucleoside phosphorylase YfiH/LACC1 family.</text>
</comment>